<sequence length="273" mass="29951">MPSSRNKDSVAAEHCKSKLENYAAIVVAMAVAVSENEELGATNSAQHSASVVPNHNSLSNTLSDLLRALETWVLKLSEVVEASPPGTLSNVPSLLPSTDGVQEFCLSSRIRGDHGVENVDVARFMVQNREAGRSSFIAENNELLDSLNEVHLFALHYVYLPRINSSLSEFQRQWNHHGIRTENHQTPLTLWHTNIQSGSDILAVNENSYGIDYGGPLPDIITGNNVVVPTSGIDLTEDQIIYLQQNVDPLEEDGNNGIEHYIKTLGILENICS</sequence>
<proteinExistence type="predicted"/>
<dbReference type="STRING" id="50429.A0A2B4R6A6"/>
<keyword evidence="3" id="KW-1185">Reference proteome</keyword>
<dbReference type="InterPro" id="IPR058913">
    <property type="entry name" value="Integrase_dom_put"/>
</dbReference>
<protein>
    <recommendedName>
        <fullName evidence="1">Integrase core domain-containing protein</fullName>
    </recommendedName>
</protein>
<feature type="domain" description="Integrase core" evidence="1">
    <location>
        <begin position="139"/>
        <end position="195"/>
    </location>
</feature>
<dbReference type="EMBL" id="LSMT01001426">
    <property type="protein sequence ID" value="PFX12343.1"/>
    <property type="molecule type" value="Genomic_DNA"/>
</dbReference>
<dbReference type="PANTHER" id="PTHR46791:SF4">
    <property type="match status" value="1"/>
</dbReference>
<comment type="caution">
    <text evidence="2">The sequence shown here is derived from an EMBL/GenBank/DDBJ whole genome shotgun (WGS) entry which is preliminary data.</text>
</comment>
<dbReference type="Pfam" id="PF24764">
    <property type="entry name" value="rva_4"/>
    <property type="match status" value="1"/>
</dbReference>
<evidence type="ECO:0000259" key="1">
    <source>
        <dbReference type="Pfam" id="PF24764"/>
    </source>
</evidence>
<dbReference type="Proteomes" id="UP000225706">
    <property type="component" value="Unassembled WGS sequence"/>
</dbReference>
<reference evidence="3" key="1">
    <citation type="journal article" date="2017" name="bioRxiv">
        <title>Comparative analysis of the genomes of Stylophora pistillata and Acropora digitifera provides evidence for extensive differences between species of corals.</title>
        <authorList>
            <person name="Voolstra C.R."/>
            <person name="Li Y."/>
            <person name="Liew Y.J."/>
            <person name="Baumgarten S."/>
            <person name="Zoccola D."/>
            <person name="Flot J.-F."/>
            <person name="Tambutte S."/>
            <person name="Allemand D."/>
            <person name="Aranda M."/>
        </authorList>
    </citation>
    <scope>NUCLEOTIDE SEQUENCE [LARGE SCALE GENOMIC DNA]</scope>
</reference>
<gene>
    <name evidence="2" type="ORF">AWC38_SpisGene23720</name>
</gene>
<dbReference type="OrthoDB" id="5984862at2759"/>
<accession>A0A2B4R6A6</accession>
<evidence type="ECO:0000313" key="3">
    <source>
        <dbReference type="Proteomes" id="UP000225706"/>
    </source>
</evidence>
<organism evidence="2 3">
    <name type="scientific">Stylophora pistillata</name>
    <name type="common">Smooth cauliflower coral</name>
    <dbReference type="NCBI Taxonomy" id="50429"/>
    <lineage>
        <taxon>Eukaryota</taxon>
        <taxon>Metazoa</taxon>
        <taxon>Cnidaria</taxon>
        <taxon>Anthozoa</taxon>
        <taxon>Hexacorallia</taxon>
        <taxon>Scleractinia</taxon>
        <taxon>Astrocoeniina</taxon>
        <taxon>Pocilloporidae</taxon>
        <taxon>Stylophora</taxon>
    </lineage>
</organism>
<evidence type="ECO:0000313" key="2">
    <source>
        <dbReference type="EMBL" id="PFX12343.1"/>
    </source>
</evidence>
<dbReference type="PANTHER" id="PTHR46791">
    <property type="entry name" value="EXPRESSED PROTEIN"/>
    <property type="match status" value="1"/>
</dbReference>
<dbReference type="AlphaFoldDB" id="A0A2B4R6A6"/>
<name>A0A2B4R6A6_STYPI</name>